<name>A0A098EPN6_9BACL</name>
<sequence>MDQSNVLSTITYIDTERSIEAGEMKITQSEYTIHLFEDHLVASTTKFSLDNVWDISYKSFSEEANLLYLHTHRGVVTYKVFENPIKFVRTFKKIKNENY</sequence>
<evidence type="ECO:0008006" key="3">
    <source>
        <dbReference type="Google" id="ProtNLM"/>
    </source>
</evidence>
<evidence type="ECO:0000313" key="2">
    <source>
        <dbReference type="Proteomes" id="UP000043699"/>
    </source>
</evidence>
<evidence type="ECO:0000313" key="1">
    <source>
        <dbReference type="EMBL" id="CEG24244.1"/>
    </source>
</evidence>
<dbReference type="RefSeq" id="WP_052653645.1">
    <property type="nucleotide sequence ID" value="NZ_CCXS01000001.1"/>
</dbReference>
<dbReference type="Proteomes" id="UP000043699">
    <property type="component" value="Unassembled WGS sequence"/>
</dbReference>
<organism evidence="1 2">
    <name type="scientific">Planococcus massiliensis</name>
    <dbReference type="NCBI Taxonomy" id="1499687"/>
    <lineage>
        <taxon>Bacteria</taxon>
        <taxon>Bacillati</taxon>
        <taxon>Bacillota</taxon>
        <taxon>Bacilli</taxon>
        <taxon>Bacillales</taxon>
        <taxon>Caryophanaceae</taxon>
        <taxon>Planococcus</taxon>
    </lineage>
</organism>
<dbReference type="EMBL" id="CCXS01000001">
    <property type="protein sequence ID" value="CEG24244.1"/>
    <property type="molecule type" value="Genomic_DNA"/>
</dbReference>
<accession>A0A098EPN6</accession>
<protein>
    <recommendedName>
        <fullName evidence="3">YokE-like PH domain-containing protein</fullName>
    </recommendedName>
</protein>
<proteinExistence type="predicted"/>
<dbReference type="AlphaFoldDB" id="A0A098EPN6"/>
<dbReference type="STRING" id="1499687.BN1080_03265"/>
<dbReference type="OrthoDB" id="2691759at2"/>
<keyword evidence="2" id="KW-1185">Reference proteome</keyword>
<reference evidence="1 2" key="1">
    <citation type="submission" date="2014-09" db="EMBL/GenBank/DDBJ databases">
        <authorList>
            <person name="Urmite Genomes Urmite Genomes"/>
        </authorList>
    </citation>
    <scope>NUCLEOTIDE SEQUENCE [LARGE SCALE GENOMIC DNA]</scope>
    <source>
        <strain evidence="1 2">ES2</strain>
    </source>
</reference>
<gene>
    <name evidence="1" type="ORF">BN1080_03265</name>
</gene>